<reference evidence="15" key="1">
    <citation type="submission" date="2019-02" db="EMBL/GenBank/DDBJ databases">
        <title>Draft genome sequence of Dolichospermum planctonicum NIES-80.</title>
        <authorList>
            <person name="Yamaguchi H."/>
            <person name="Suzuki S."/>
            <person name="Kawachi M."/>
        </authorList>
    </citation>
    <scope>NUCLEOTIDE SEQUENCE [LARGE SCALE GENOMIC DNA]</scope>
    <source>
        <strain evidence="15">NIES-80</strain>
    </source>
</reference>
<dbReference type="PANTHER" id="PTHR34192:SF10">
    <property type="entry name" value="PLASTOCYANIN MAJOR ISOFORM, CHLOROPLASTIC-RELATED"/>
    <property type="match status" value="1"/>
</dbReference>
<dbReference type="InterPro" id="IPR028871">
    <property type="entry name" value="BlueCu_1_BS"/>
</dbReference>
<dbReference type="HAMAP" id="MF_00566">
    <property type="entry name" value="Cytb6_f_plastocyanin"/>
    <property type="match status" value="1"/>
</dbReference>
<dbReference type="GO" id="GO:0031676">
    <property type="term" value="C:plasma membrane-derived thylakoid membrane"/>
    <property type="evidence" value="ECO:0007669"/>
    <property type="project" value="UniProtKB-SubCell"/>
</dbReference>
<sequence>MKSIAATLRRLSLAVLTVIVIFGSFAVFTPTASAETYTVKLGTDKGALAFEPKKLTVKPGDTIEWKNNKVPPHNVVFDANKNPDKSATLAKSLSHKKLLMSPGQTETTVIPADATPGDYTFYCEPHRGAGMVGHIIVEG</sequence>
<dbReference type="Proteomes" id="UP000299367">
    <property type="component" value="Unassembled WGS sequence"/>
</dbReference>
<evidence type="ECO:0000256" key="2">
    <source>
        <dbReference type="ARBA" id="ARBA00004526"/>
    </source>
</evidence>
<comment type="caution">
    <text evidence="14">The sequence shown here is derived from an EMBL/GenBank/DDBJ whole genome shotgun (WGS) entry which is preliminary data.</text>
</comment>
<evidence type="ECO:0000313" key="15">
    <source>
        <dbReference type="Proteomes" id="UP000299367"/>
    </source>
</evidence>
<dbReference type="OrthoDB" id="680163at2"/>
<protein>
    <recommendedName>
        <fullName evidence="4 11">Plastocyanin</fullName>
    </recommendedName>
</protein>
<comment type="cofactor">
    <cofactor evidence="12">
        <name>Cu(2+)</name>
        <dbReference type="ChEBI" id="CHEBI:29036"/>
    </cofactor>
    <text evidence="12">The crystal structure with reduced Cu(1+) has also been determined.</text>
</comment>
<evidence type="ECO:0000313" key="14">
    <source>
        <dbReference type="EMBL" id="GCL43170.1"/>
    </source>
</evidence>
<evidence type="ECO:0000256" key="7">
    <source>
        <dbReference type="ARBA" id="ARBA00022982"/>
    </source>
</evidence>
<dbReference type="InterPro" id="IPR008972">
    <property type="entry name" value="Cupredoxin"/>
</dbReference>
<evidence type="ECO:0000256" key="12">
    <source>
        <dbReference type="PIRSR" id="PIRSR602387-1"/>
    </source>
</evidence>
<feature type="binding site" evidence="11 12">
    <location>
        <position position="73"/>
    </location>
    <ligand>
        <name>Cu cation</name>
        <dbReference type="ChEBI" id="CHEBI:23378"/>
    </ligand>
</feature>
<keyword evidence="5 11" id="KW-0813">Transport</keyword>
<evidence type="ECO:0000256" key="10">
    <source>
        <dbReference type="ARBA" id="ARBA00023136"/>
    </source>
</evidence>
<dbReference type="SUPFAM" id="SSF49503">
    <property type="entry name" value="Cupredoxins"/>
    <property type="match status" value="1"/>
</dbReference>
<keyword evidence="7 11" id="KW-0249">Electron transport</keyword>
<evidence type="ECO:0000256" key="8">
    <source>
        <dbReference type="ARBA" id="ARBA00023008"/>
    </source>
</evidence>
<evidence type="ECO:0000256" key="1">
    <source>
        <dbReference type="ARBA" id="ARBA00002820"/>
    </source>
</evidence>
<dbReference type="NCBIfam" id="TIGR02656">
    <property type="entry name" value="cyanin_plasto"/>
    <property type="match status" value="1"/>
</dbReference>
<proteinExistence type="inferred from homology"/>
<feature type="binding site" evidence="11 12">
    <location>
        <position position="131"/>
    </location>
    <ligand>
        <name>Cu cation</name>
        <dbReference type="ChEBI" id="CHEBI:23378"/>
    </ligand>
</feature>
<dbReference type="EMBL" id="BJCF01000034">
    <property type="protein sequence ID" value="GCL43170.1"/>
    <property type="molecule type" value="Genomic_DNA"/>
</dbReference>
<comment type="function">
    <text evidence="1 11">Participates in electron transfer between P700 and the cytochrome b6-f complex in photosystem I.</text>
</comment>
<evidence type="ECO:0000256" key="4">
    <source>
        <dbReference type="ARBA" id="ARBA00020130"/>
    </source>
</evidence>
<keyword evidence="8 11" id="KW-0186">Copper</keyword>
<evidence type="ECO:0000256" key="6">
    <source>
        <dbReference type="ARBA" id="ARBA00022723"/>
    </source>
</evidence>
<keyword evidence="10 11" id="KW-0472">Membrane</keyword>
<evidence type="ECO:0000256" key="5">
    <source>
        <dbReference type="ARBA" id="ARBA00022448"/>
    </source>
</evidence>
<dbReference type="InterPro" id="IPR023511">
    <property type="entry name" value="Plastocyanin_cyanobac"/>
</dbReference>
<dbReference type="InterPro" id="IPR002387">
    <property type="entry name" value="Plastocyanin"/>
</dbReference>
<dbReference type="GO" id="GO:0009055">
    <property type="term" value="F:electron transfer activity"/>
    <property type="evidence" value="ECO:0007669"/>
    <property type="project" value="UniProtKB-UniRule"/>
</dbReference>
<feature type="domain" description="Blue (type 1) copper" evidence="13">
    <location>
        <begin position="38"/>
        <end position="138"/>
    </location>
</feature>
<evidence type="ECO:0000256" key="9">
    <source>
        <dbReference type="ARBA" id="ARBA00023078"/>
    </source>
</evidence>
<keyword evidence="6 11" id="KW-0479">Metal-binding</keyword>
<dbReference type="RefSeq" id="WP_137908679.1">
    <property type="nucleotide sequence ID" value="NZ_BJCF01000034.1"/>
</dbReference>
<evidence type="ECO:0000256" key="11">
    <source>
        <dbReference type="HAMAP-Rule" id="MF_00566"/>
    </source>
</evidence>
<dbReference type="Gene3D" id="2.60.40.420">
    <property type="entry name" value="Cupredoxins - blue copper proteins"/>
    <property type="match status" value="1"/>
</dbReference>
<keyword evidence="9 11" id="KW-0793">Thylakoid</keyword>
<evidence type="ECO:0000259" key="13">
    <source>
        <dbReference type="Pfam" id="PF00127"/>
    </source>
</evidence>
<dbReference type="PRINTS" id="PR00157">
    <property type="entry name" value="PLASTOCYANIN"/>
</dbReference>
<feature type="binding site" evidence="11 12">
    <location>
        <position position="126"/>
    </location>
    <ligand>
        <name>Cu cation</name>
        <dbReference type="ChEBI" id="CHEBI:23378"/>
    </ligand>
</feature>
<organism evidence="14 15">
    <name type="scientific">Dolichospermum planctonicum</name>
    <dbReference type="NCBI Taxonomy" id="136072"/>
    <lineage>
        <taxon>Bacteria</taxon>
        <taxon>Bacillati</taxon>
        <taxon>Cyanobacteriota</taxon>
        <taxon>Cyanophyceae</taxon>
        <taxon>Nostocales</taxon>
        <taxon>Aphanizomenonaceae</taxon>
        <taxon>Dolichospermum</taxon>
    </lineage>
</organism>
<gene>
    <name evidence="11" type="primary">petE</name>
    <name evidence="14" type="ORF">NIES80_28820</name>
</gene>
<dbReference type="Pfam" id="PF00127">
    <property type="entry name" value="Copper-bind"/>
    <property type="match status" value="1"/>
</dbReference>
<feature type="binding site" evidence="11 12">
    <location>
        <position position="123"/>
    </location>
    <ligand>
        <name>Cu cation</name>
        <dbReference type="ChEBI" id="CHEBI:23378"/>
    </ligand>
</feature>
<comment type="similarity">
    <text evidence="3 11">Belongs to the plastocyanin family.</text>
</comment>
<evidence type="ECO:0000256" key="3">
    <source>
        <dbReference type="ARBA" id="ARBA00005338"/>
    </source>
</evidence>
<dbReference type="CDD" id="cd04219">
    <property type="entry name" value="Plastocyanin"/>
    <property type="match status" value="1"/>
</dbReference>
<accession>A0A480ADH5</accession>
<dbReference type="AlphaFoldDB" id="A0A480ADH5"/>
<dbReference type="GO" id="GO:0005507">
    <property type="term" value="F:copper ion binding"/>
    <property type="evidence" value="ECO:0007669"/>
    <property type="project" value="UniProtKB-UniRule"/>
</dbReference>
<comment type="subcellular location">
    <subcellularLocation>
        <location evidence="2 11">Cellular thylakoid membrane</location>
        <topology evidence="2 11">Peripheral membrane protein</topology>
        <orientation evidence="2 11">Lumenal side</orientation>
    </subcellularLocation>
</comment>
<dbReference type="InterPro" id="IPR000923">
    <property type="entry name" value="BlueCu_1"/>
</dbReference>
<name>A0A480ADH5_9CYAN</name>
<dbReference type="PRINTS" id="PR00156">
    <property type="entry name" value="COPPERBLUE"/>
</dbReference>
<keyword evidence="11" id="KW-0732">Signal</keyword>
<dbReference type="PANTHER" id="PTHR34192">
    <property type="entry name" value="PLASTOCYANIN MAJOR ISOFORM, CHLOROPLASTIC-RELATED"/>
    <property type="match status" value="1"/>
</dbReference>
<dbReference type="PROSITE" id="PS00196">
    <property type="entry name" value="COPPER_BLUE"/>
    <property type="match status" value="1"/>
</dbReference>
<dbReference type="InterPro" id="IPR001235">
    <property type="entry name" value="Copper_blue_Plastocyanin"/>
</dbReference>